<dbReference type="Pfam" id="PF20127">
    <property type="entry name" value="DUF6517"/>
    <property type="match status" value="1"/>
</dbReference>
<protein>
    <submittedName>
        <fullName evidence="1">DUF6517 family protein</fullName>
    </submittedName>
</protein>
<dbReference type="EMBL" id="JBHTAP010000001">
    <property type="protein sequence ID" value="MFC7236069.1"/>
    <property type="molecule type" value="Genomic_DNA"/>
</dbReference>
<evidence type="ECO:0000313" key="2">
    <source>
        <dbReference type="Proteomes" id="UP001596398"/>
    </source>
</evidence>
<sequence length="214" mass="23344">MENRRAAAALALAALLLTSGCIGFLTGSESLTFEAESVAVSDAALEETGYSEQRVTTDQRNRTFSVAGQEREVSVTNHLAEYSRAADTLFGDQQVARFTAFSTPQVRIAGQGPFNPVSDLSNRELALRLQEQYSSIDNIRFESNRTLTTLGQEVRVSKFRADATLSGGQEVEVFLHITQIEHEGDYVIAVGVHPTRVDEQANIDALIEGLDHPA</sequence>
<organism evidence="1 2">
    <name type="scientific">Halosegnis marinus</name>
    <dbReference type="NCBI Taxonomy" id="3034023"/>
    <lineage>
        <taxon>Archaea</taxon>
        <taxon>Methanobacteriati</taxon>
        <taxon>Methanobacteriota</taxon>
        <taxon>Stenosarchaea group</taxon>
        <taxon>Halobacteria</taxon>
        <taxon>Halobacteriales</taxon>
        <taxon>Natronomonadaceae</taxon>
        <taxon>Halosegnis</taxon>
    </lineage>
</organism>
<dbReference type="InterPro" id="IPR045396">
    <property type="entry name" value="DUF6517"/>
</dbReference>
<accession>A0ABD5ZR64</accession>
<dbReference type="RefSeq" id="WP_276234220.1">
    <property type="nucleotide sequence ID" value="NZ_CP119802.1"/>
</dbReference>
<dbReference type="AlphaFoldDB" id="A0ABD5ZR64"/>
<dbReference type="PROSITE" id="PS51257">
    <property type="entry name" value="PROKAR_LIPOPROTEIN"/>
    <property type="match status" value="1"/>
</dbReference>
<comment type="caution">
    <text evidence="1">The sequence shown here is derived from an EMBL/GenBank/DDBJ whole genome shotgun (WGS) entry which is preliminary data.</text>
</comment>
<evidence type="ECO:0000313" key="1">
    <source>
        <dbReference type="EMBL" id="MFC7236069.1"/>
    </source>
</evidence>
<reference evidence="1 2" key="1">
    <citation type="journal article" date="2019" name="Int. J. Syst. Evol. Microbiol.">
        <title>The Global Catalogue of Microorganisms (GCM) 10K type strain sequencing project: providing services to taxonomists for standard genome sequencing and annotation.</title>
        <authorList>
            <consortium name="The Broad Institute Genomics Platform"/>
            <consortium name="The Broad Institute Genome Sequencing Center for Infectious Disease"/>
            <person name="Wu L."/>
            <person name="Ma J."/>
        </authorList>
    </citation>
    <scope>NUCLEOTIDE SEQUENCE [LARGE SCALE GENOMIC DNA]</scope>
    <source>
        <strain evidence="1 2">DT85</strain>
    </source>
</reference>
<keyword evidence="2" id="KW-1185">Reference proteome</keyword>
<gene>
    <name evidence="1" type="ORF">ACFQJ4_12155</name>
</gene>
<name>A0ABD5ZR64_9EURY</name>
<proteinExistence type="predicted"/>
<dbReference type="Proteomes" id="UP001596398">
    <property type="component" value="Unassembled WGS sequence"/>
</dbReference>
<dbReference type="GeneID" id="79267775"/>